<reference evidence="3 4" key="1">
    <citation type="journal article" date="2013" name="Int. J. Syst. Evol. Microbiol.">
        <title>Ilumatobacter nonamiense sp. nov. and Ilumatobacter coccineum sp. nov., isolated from seashore sand.</title>
        <authorList>
            <person name="Matsumoto A."/>
            <person name="Kasai H."/>
            <person name="Matsuo Y."/>
            <person name="Shizuri Y."/>
            <person name="Ichikawa N."/>
            <person name="Fujita N."/>
            <person name="Omura S."/>
            <person name="Takahashi Y."/>
        </authorList>
    </citation>
    <scope>NUCLEOTIDE SEQUENCE [LARGE SCALE GENOMIC DNA]</scope>
    <source>
        <strain evidence="4">NBRC 103263 / KCTC 29153 / YM16-304</strain>
    </source>
</reference>
<evidence type="ECO:0000313" key="3">
    <source>
        <dbReference type="EMBL" id="BAN04119.1"/>
    </source>
</evidence>
<dbReference type="PANTHER" id="PTHR34703:SF1">
    <property type="entry name" value="ANTIPORTER SUBUNIT MNHG2-RELATED"/>
    <property type="match status" value="1"/>
</dbReference>
<dbReference type="PANTHER" id="PTHR34703">
    <property type="entry name" value="ANTIPORTER SUBUNIT MNHG2-RELATED"/>
    <property type="match status" value="1"/>
</dbReference>
<protein>
    <submittedName>
        <fullName evidence="3">Na(+)/H(+) antiporter subunit G</fullName>
    </submittedName>
</protein>
<feature type="transmembrane region" description="Helical" evidence="2">
    <location>
        <begin position="12"/>
        <end position="31"/>
    </location>
</feature>
<name>A0A6C7EG32_ILUCY</name>
<gene>
    <name evidence="3" type="primary">mrpG</name>
    <name evidence="3" type="synonym">mnhG</name>
    <name evidence="3" type="ORF">YM304_38050</name>
</gene>
<accession>A0A6C7EG32</accession>
<organism evidence="3 4">
    <name type="scientific">Ilumatobacter coccineus (strain NBRC 103263 / KCTC 29153 / YM16-304)</name>
    <dbReference type="NCBI Taxonomy" id="1313172"/>
    <lineage>
        <taxon>Bacteria</taxon>
        <taxon>Bacillati</taxon>
        <taxon>Actinomycetota</taxon>
        <taxon>Acidimicrobiia</taxon>
        <taxon>Acidimicrobiales</taxon>
        <taxon>Ilumatobacteraceae</taxon>
        <taxon>Ilumatobacter</taxon>
    </lineage>
</organism>
<evidence type="ECO:0000256" key="1">
    <source>
        <dbReference type="ARBA" id="ARBA00008404"/>
    </source>
</evidence>
<feature type="transmembrane region" description="Helical" evidence="2">
    <location>
        <begin position="43"/>
        <end position="59"/>
    </location>
</feature>
<keyword evidence="2" id="KW-0812">Transmembrane</keyword>
<evidence type="ECO:0000256" key="2">
    <source>
        <dbReference type="SAM" id="Phobius"/>
    </source>
</evidence>
<dbReference type="GO" id="GO:0015385">
    <property type="term" value="F:sodium:proton antiporter activity"/>
    <property type="evidence" value="ECO:0007669"/>
    <property type="project" value="TreeGrafter"/>
</dbReference>
<keyword evidence="2" id="KW-1133">Transmembrane helix</keyword>
<dbReference type="NCBIfam" id="TIGR01300">
    <property type="entry name" value="CPA3_mnhG_phaG"/>
    <property type="match status" value="1"/>
</dbReference>
<dbReference type="AlphaFoldDB" id="A0A6C7EG32"/>
<keyword evidence="4" id="KW-1185">Reference proteome</keyword>
<dbReference type="InterPro" id="IPR005133">
    <property type="entry name" value="PhaG_MnhG_YufB"/>
</dbReference>
<dbReference type="Pfam" id="PF03334">
    <property type="entry name" value="PhaG_MnhG_YufB"/>
    <property type="match status" value="1"/>
</dbReference>
<sequence length="117" mass="12363">MMEALDTIGDLLMILGSLFALLAGIGIHRFPDAYSRMHAAAKSPTLGLVLVAVGAALRIRTGTAVGTLALVAILQLLTSPVATHVAARAVHLRMNVPQDGIDELDRDERDALNRPTS</sequence>
<dbReference type="EMBL" id="AP012057">
    <property type="protein sequence ID" value="BAN04119.1"/>
    <property type="molecule type" value="Genomic_DNA"/>
</dbReference>
<feature type="transmembrane region" description="Helical" evidence="2">
    <location>
        <begin position="65"/>
        <end position="87"/>
    </location>
</feature>
<dbReference type="Proteomes" id="UP000011863">
    <property type="component" value="Chromosome"/>
</dbReference>
<keyword evidence="2" id="KW-0472">Membrane</keyword>
<dbReference type="NCBIfam" id="NF009314">
    <property type="entry name" value="PRK12674.1-2"/>
    <property type="match status" value="1"/>
</dbReference>
<dbReference type="KEGG" id="aym:YM304_38050"/>
<comment type="similarity">
    <text evidence="1">Belongs to the CPA3 antiporters (TC 2.A.63) subunit G family.</text>
</comment>
<proteinExistence type="inferred from homology"/>
<evidence type="ECO:0000313" key="4">
    <source>
        <dbReference type="Proteomes" id="UP000011863"/>
    </source>
</evidence>